<dbReference type="InterPro" id="IPR037131">
    <property type="entry name" value="Homeo_prospero_dom_sf"/>
</dbReference>
<dbReference type="AlphaFoldDB" id="A0A811UC39"/>
<dbReference type="PROSITE" id="PS51818">
    <property type="entry name" value="HOMEO_PROSPERO"/>
    <property type="match status" value="1"/>
</dbReference>
<evidence type="ECO:0000256" key="4">
    <source>
        <dbReference type="ARBA" id="ARBA00023155"/>
    </source>
</evidence>
<dbReference type="GO" id="GO:0000978">
    <property type="term" value="F:RNA polymerase II cis-regulatory region sequence-specific DNA binding"/>
    <property type="evidence" value="ECO:0007669"/>
    <property type="project" value="TreeGrafter"/>
</dbReference>
<dbReference type="SUPFAM" id="SSF46689">
    <property type="entry name" value="Homeodomain-like"/>
    <property type="match status" value="1"/>
</dbReference>
<dbReference type="InterPro" id="IPR023082">
    <property type="entry name" value="Homeo_prospero_dom"/>
</dbReference>
<dbReference type="GO" id="GO:0007399">
    <property type="term" value="P:nervous system development"/>
    <property type="evidence" value="ECO:0007669"/>
    <property type="project" value="UniProtKB-ARBA"/>
</dbReference>
<evidence type="ECO:0000313" key="9">
    <source>
        <dbReference type="Proteomes" id="UP000606786"/>
    </source>
</evidence>
<accession>A0A811UC39</accession>
<comment type="subcellular location">
    <subcellularLocation>
        <location evidence="1">Nucleus</location>
    </subcellularLocation>
</comment>
<comment type="caution">
    <text evidence="8">The sequence shown here is derived from an EMBL/GenBank/DDBJ whole genome shotgun (WGS) entry which is preliminary data.</text>
</comment>
<dbReference type="InterPro" id="IPR039350">
    <property type="entry name" value="Prospero_homeodomain"/>
</dbReference>
<keyword evidence="5" id="KW-0804">Transcription</keyword>
<evidence type="ECO:0000256" key="2">
    <source>
        <dbReference type="ARBA" id="ARBA00023015"/>
    </source>
</evidence>
<sequence length="144" mass="16995">MNIIQMKLFMAGIGRVKQQYGPYIILTAEKLNLNICIEFYYIQMEKYARQAVTEGVNCADELQVGGDSELYRVLNLHYNRNNHIEVPQNFRFVIEQTLREFFRAIKGGKDTEQSWKKAIYKVISRMDDPVPEYFKSPNFLEQLE</sequence>
<feature type="domain" description="Prospero" evidence="7">
    <location>
        <begin position="1"/>
        <end position="144"/>
    </location>
</feature>
<dbReference type="OrthoDB" id="10038576at2759"/>
<evidence type="ECO:0000259" key="7">
    <source>
        <dbReference type="PROSITE" id="PS51818"/>
    </source>
</evidence>
<evidence type="ECO:0000313" key="8">
    <source>
        <dbReference type="EMBL" id="CAD6995636.1"/>
    </source>
</evidence>
<name>A0A811UC39_CERCA</name>
<keyword evidence="2" id="KW-0805">Transcription regulation</keyword>
<dbReference type="GO" id="GO:0005634">
    <property type="term" value="C:nucleus"/>
    <property type="evidence" value="ECO:0007669"/>
    <property type="project" value="UniProtKB-SubCell"/>
</dbReference>
<keyword evidence="4" id="KW-0371">Homeobox</keyword>
<dbReference type="PANTHER" id="PTHR12198:SF0">
    <property type="entry name" value="HOMEOBOX PROTEIN PROSPERO"/>
    <property type="match status" value="1"/>
</dbReference>
<dbReference type="EMBL" id="CAJHJT010000001">
    <property type="protein sequence ID" value="CAD6995636.1"/>
    <property type="molecule type" value="Genomic_DNA"/>
</dbReference>
<protein>
    <submittedName>
        <fullName evidence="8">(Mediterranean fruit fly) hypothetical protein</fullName>
    </submittedName>
</protein>
<dbReference type="Proteomes" id="UP000606786">
    <property type="component" value="Unassembled WGS sequence"/>
</dbReference>
<dbReference type="InterPro" id="IPR009057">
    <property type="entry name" value="Homeodomain-like_sf"/>
</dbReference>
<evidence type="ECO:0000256" key="1">
    <source>
        <dbReference type="ARBA" id="ARBA00004123"/>
    </source>
</evidence>
<keyword evidence="6" id="KW-0539">Nucleus</keyword>
<dbReference type="Gene3D" id="1.10.10.500">
    <property type="entry name" value="Homeo-prospero domain"/>
    <property type="match status" value="1"/>
</dbReference>
<gene>
    <name evidence="8" type="ORF">CCAP1982_LOCUS4342</name>
</gene>
<dbReference type="PANTHER" id="PTHR12198">
    <property type="entry name" value="HOMEOBOX PROTEIN PROSPERO/PROX-1/CEH-26"/>
    <property type="match status" value="1"/>
</dbReference>
<evidence type="ECO:0000256" key="5">
    <source>
        <dbReference type="ARBA" id="ARBA00023163"/>
    </source>
</evidence>
<keyword evidence="3" id="KW-0238">DNA-binding</keyword>
<reference evidence="8" key="1">
    <citation type="submission" date="2020-11" db="EMBL/GenBank/DDBJ databases">
        <authorList>
            <person name="Whitehead M."/>
        </authorList>
    </citation>
    <scope>NUCLEOTIDE SEQUENCE</scope>
    <source>
        <strain evidence="8">EGII</strain>
    </source>
</reference>
<dbReference type="GO" id="GO:0048468">
    <property type="term" value="P:cell development"/>
    <property type="evidence" value="ECO:0007669"/>
    <property type="project" value="UniProtKB-ARBA"/>
</dbReference>
<evidence type="ECO:0000256" key="6">
    <source>
        <dbReference type="ARBA" id="ARBA00023242"/>
    </source>
</evidence>
<proteinExistence type="predicted"/>
<keyword evidence="9" id="KW-1185">Reference proteome</keyword>
<dbReference type="Pfam" id="PF05044">
    <property type="entry name" value="HPD"/>
    <property type="match status" value="1"/>
</dbReference>
<dbReference type="GO" id="GO:0000981">
    <property type="term" value="F:DNA-binding transcription factor activity, RNA polymerase II-specific"/>
    <property type="evidence" value="ECO:0007669"/>
    <property type="project" value="TreeGrafter"/>
</dbReference>
<evidence type="ECO:0000256" key="3">
    <source>
        <dbReference type="ARBA" id="ARBA00023125"/>
    </source>
</evidence>
<organism evidence="8 9">
    <name type="scientific">Ceratitis capitata</name>
    <name type="common">Mediterranean fruit fly</name>
    <name type="synonym">Tephritis capitata</name>
    <dbReference type="NCBI Taxonomy" id="7213"/>
    <lineage>
        <taxon>Eukaryota</taxon>
        <taxon>Metazoa</taxon>
        <taxon>Ecdysozoa</taxon>
        <taxon>Arthropoda</taxon>
        <taxon>Hexapoda</taxon>
        <taxon>Insecta</taxon>
        <taxon>Pterygota</taxon>
        <taxon>Neoptera</taxon>
        <taxon>Endopterygota</taxon>
        <taxon>Diptera</taxon>
        <taxon>Brachycera</taxon>
        <taxon>Muscomorpha</taxon>
        <taxon>Tephritoidea</taxon>
        <taxon>Tephritidae</taxon>
        <taxon>Ceratitis</taxon>
        <taxon>Ceratitis</taxon>
    </lineage>
</organism>